<dbReference type="PANTHER" id="PTHR10000">
    <property type="entry name" value="PHOSPHOSERINE PHOSPHATASE"/>
    <property type="match status" value="1"/>
</dbReference>
<dbReference type="GO" id="GO:0016787">
    <property type="term" value="F:hydrolase activity"/>
    <property type="evidence" value="ECO:0007669"/>
    <property type="project" value="UniProtKB-KW"/>
</dbReference>
<keyword evidence="2" id="KW-1185">Reference proteome</keyword>
<dbReference type="PANTHER" id="PTHR10000:SF53">
    <property type="entry name" value="5-AMINO-6-(5-PHOSPHO-D-RIBITYLAMINO)URACIL PHOSPHATASE YBJI-RELATED"/>
    <property type="match status" value="1"/>
</dbReference>
<dbReference type="InterPro" id="IPR006379">
    <property type="entry name" value="HAD-SF_hydro_IIB"/>
</dbReference>
<gene>
    <name evidence="1" type="ORF">ACFOSE_01125</name>
</gene>
<sequence length="265" mass="29672">MPDIKLVATDMDGTFLQEDGSFDEERLHRLLRAYKRQGKLFTVASGRSMLALKKIFAGFEHDMAFVAENGSFVQYDGQVLFEAQMDEAFYMRIAQQLDVLPDMTGYLLSGRKGAYTLESSSPDYIEFVKHYYENVQPVDSLADLDDDIFKITVNFTQKTVADRESWLNEHLSGAIALTTGFKSVDIILLDVDKSTGLKSMCQELGIEASQVIAFGDNMNDYQMMQFAGTAIATANARQEIKDLANEVIGHCNDQAVISYMEGLIE</sequence>
<dbReference type="Gene3D" id="3.30.1240.10">
    <property type="match status" value="1"/>
</dbReference>
<dbReference type="InterPro" id="IPR036412">
    <property type="entry name" value="HAD-like_sf"/>
</dbReference>
<protein>
    <submittedName>
        <fullName evidence="1">Cof-type HAD-IIB family hydrolase</fullName>
        <ecNumber evidence="1">3.1.3.-</ecNumber>
    </submittedName>
</protein>
<accession>A0ABV8D035</accession>
<proteinExistence type="predicted"/>
<dbReference type="Pfam" id="PF08282">
    <property type="entry name" value="Hydrolase_3"/>
    <property type="match status" value="1"/>
</dbReference>
<keyword evidence="1" id="KW-0378">Hydrolase</keyword>
<evidence type="ECO:0000313" key="1">
    <source>
        <dbReference type="EMBL" id="MFC3931404.1"/>
    </source>
</evidence>
<dbReference type="RefSeq" id="WP_380429385.1">
    <property type="nucleotide sequence ID" value="NZ_JBHSAC010000010.1"/>
</dbReference>
<dbReference type="EMBL" id="JBHSAC010000010">
    <property type="protein sequence ID" value="MFC3931404.1"/>
    <property type="molecule type" value="Genomic_DNA"/>
</dbReference>
<reference evidence="2" key="1">
    <citation type="journal article" date="2019" name="Int. J. Syst. Evol. Microbiol.">
        <title>The Global Catalogue of Microorganisms (GCM) 10K type strain sequencing project: providing services to taxonomists for standard genome sequencing and annotation.</title>
        <authorList>
            <consortium name="The Broad Institute Genomics Platform"/>
            <consortium name="The Broad Institute Genome Sequencing Center for Infectious Disease"/>
            <person name="Wu L."/>
            <person name="Ma J."/>
        </authorList>
    </citation>
    <scope>NUCLEOTIDE SEQUENCE [LARGE SCALE GENOMIC DNA]</scope>
    <source>
        <strain evidence="2">CCUG 58728</strain>
    </source>
</reference>
<dbReference type="SFLD" id="SFLDG01140">
    <property type="entry name" value="C2.B:_Phosphomannomutase_and_P"/>
    <property type="match status" value="1"/>
</dbReference>
<evidence type="ECO:0000313" key="2">
    <source>
        <dbReference type="Proteomes" id="UP001595901"/>
    </source>
</evidence>
<comment type="caution">
    <text evidence="1">The sequence shown here is derived from an EMBL/GenBank/DDBJ whole genome shotgun (WGS) entry which is preliminary data.</text>
</comment>
<dbReference type="NCBIfam" id="TIGR00099">
    <property type="entry name" value="Cof-subfamily"/>
    <property type="match status" value="1"/>
</dbReference>
<dbReference type="CDD" id="cd07518">
    <property type="entry name" value="HAD_YbiV-Like"/>
    <property type="match status" value="1"/>
</dbReference>
<dbReference type="Proteomes" id="UP001595901">
    <property type="component" value="Unassembled WGS sequence"/>
</dbReference>
<dbReference type="SUPFAM" id="SSF56784">
    <property type="entry name" value="HAD-like"/>
    <property type="match status" value="1"/>
</dbReference>
<dbReference type="InterPro" id="IPR000150">
    <property type="entry name" value="Cof"/>
</dbReference>
<dbReference type="EC" id="3.1.3.-" evidence="1"/>
<organism evidence="1 2">
    <name type="scientific">Streptococcus dentapri</name>
    <dbReference type="NCBI Taxonomy" id="573564"/>
    <lineage>
        <taxon>Bacteria</taxon>
        <taxon>Bacillati</taxon>
        <taxon>Bacillota</taxon>
        <taxon>Bacilli</taxon>
        <taxon>Lactobacillales</taxon>
        <taxon>Streptococcaceae</taxon>
        <taxon>Streptococcus</taxon>
    </lineage>
</organism>
<dbReference type="SFLD" id="SFLDS00003">
    <property type="entry name" value="Haloacid_Dehalogenase"/>
    <property type="match status" value="1"/>
</dbReference>
<dbReference type="NCBIfam" id="TIGR01484">
    <property type="entry name" value="HAD-SF-IIB"/>
    <property type="match status" value="1"/>
</dbReference>
<dbReference type="InterPro" id="IPR023214">
    <property type="entry name" value="HAD_sf"/>
</dbReference>
<name>A0ABV8D035_9STRE</name>
<dbReference type="Gene3D" id="3.40.50.1000">
    <property type="entry name" value="HAD superfamily/HAD-like"/>
    <property type="match status" value="1"/>
</dbReference>